<proteinExistence type="predicted"/>
<feature type="domain" description="Ribbon-helix-helix protein CopG" evidence="2">
    <location>
        <begin position="6"/>
        <end position="43"/>
    </location>
</feature>
<keyword evidence="4" id="KW-1185">Reference proteome</keyword>
<dbReference type="EMBL" id="JARRAG010000002">
    <property type="protein sequence ID" value="MDG3007567.1"/>
    <property type="molecule type" value="Genomic_DNA"/>
</dbReference>
<feature type="region of interest" description="Disordered" evidence="1">
    <location>
        <begin position="42"/>
        <end position="64"/>
    </location>
</feature>
<organism evidence="3 4">
    <name type="scientific">Paludisphaera mucosa</name>
    <dbReference type="NCBI Taxonomy" id="3030827"/>
    <lineage>
        <taxon>Bacteria</taxon>
        <taxon>Pseudomonadati</taxon>
        <taxon>Planctomycetota</taxon>
        <taxon>Planctomycetia</taxon>
        <taxon>Isosphaerales</taxon>
        <taxon>Isosphaeraceae</taxon>
        <taxon>Paludisphaera</taxon>
    </lineage>
</organism>
<protein>
    <submittedName>
        <fullName evidence="3">Ribbon-helix-helix protein, CopG family</fullName>
    </submittedName>
</protein>
<evidence type="ECO:0000313" key="3">
    <source>
        <dbReference type="EMBL" id="MDG3007567.1"/>
    </source>
</evidence>
<evidence type="ECO:0000256" key="1">
    <source>
        <dbReference type="SAM" id="MobiDB-lite"/>
    </source>
</evidence>
<accession>A0ABT6FJ10</accession>
<evidence type="ECO:0000313" key="4">
    <source>
        <dbReference type="Proteomes" id="UP001216907"/>
    </source>
</evidence>
<gene>
    <name evidence="3" type="ORF">PZE19_27710</name>
</gene>
<dbReference type="InterPro" id="IPR010985">
    <property type="entry name" value="Ribbon_hlx_hlx"/>
</dbReference>
<sequence length="64" mass="7245">MKKHHTNIRVDSDILERLDSDAAALERSRAYLINKIIREHYERIGGAPPAPGSKPAQTPAKRRK</sequence>
<dbReference type="InterPro" id="IPR002145">
    <property type="entry name" value="CopG"/>
</dbReference>
<evidence type="ECO:0000259" key="2">
    <source>
        <dbReference type="Pfam" id="PF01402"/>
    </source>
</evidence>
<dbReference type="RefSeq" id="WP_277863845.1">
    <property type="nucleotide sequence ID" value="NZ_JARRAG010000002.1"/>
</dbReference>
<dbReference type="Pfam" id="PF01402">
    <property type="entry name" value="RHH_1"/>
    <property type="match status" value="1"/>
</dbReference>
<comment type="caution">
    <text evidence="3">The sequence shown here is derived from an EMBL/GenBank/DDBJ whole genome shotgun (WGS) entry which is preliminary data.</text>
</comment>
<dbReference type="Proteomes" id="UP001216907">
    <property type="component" value="Unassembled WGS sequence"/>
</dbReference>
<dbReference type="SUPFAM" id="SSF47598">
    <property type="entry name" value="Ribbon-helix-helix"/>
    <property type="match status" value="1"/>
</dbReference>
<reference evidence="3 4" key="1">
    <citation type="submission" date="2023-03" db="EMBL/GenBank/DDBJ databases">
        <title>Paludisphaera mucosa sp. nov. a novel planctomycete from northern fen.</title>
        <authorList>
            <person name="Ivanova A."/>
        </authorList>
    </citation>
    <scope>NUCLEOTIDE SEQUENCE [LARGE SCALE GENOMIC DNA]</scope>
    <source>
        <strain evidence="3 4">Pla2</strain>
    </source>
</reference>
<name>A0ABT6FJ10_9BACT</name>